<dbReference type="AlphaFoldDB" id="A0AA35WJ33"/>
<comment type="similarity">
    <text evidence="5">Belongs to the TMEM179 family.</text>
</comment>
<protein>
    <submittedName>
        <fullName evidence="8">Uncharacterized protein</fullName>
    </submittedName>
</protein>
<evidence type="ECO:0000256" key="2">
    <source>
        <dbReference type="ARBA" id="ARBA00022692"/>
    </source>
</evidence>
<keyword evidence="4 7" id="KW-0472">Membrane</keyword>
<dbReference type="Pfam" id="PF26158">
    <property type="entry name" value="Claudin_TMEM179-179B"/>
    <property type="match status" value="1"/>
</dbReference>
<evidence type="ECO:0000313" key="9">
    <source>
        <dbReference type="Proteomes" id="UP001174909"/>
    </source>
</evidence>
<reference evidence="8" key="1">
    <citation type="submission" date="2023-03" db="EMBL/GenBank/DDBJ databases">
        <authorList>
            <person name="Steffen K."/>
            <person name="Cardenas P."/>
        </authorList>
    </citation>
    <scope>NUCLEOTIDE SEQUENCE</scope>
</reference>
<name>A0AA35WJ33_GEOBA</name>
<evidence type="ECO:0000256" key="7">
    <source>
        <dbReference type="SAM" id="Phobius"/>
    </source>
</evidence>
<evidence type="ECO:0000256" key="4">
    <source>
        <dbReference type="ARBA" id="ARBA00023136"/>
    </source>
</evidence>
<sequence length="235" mass="25486">MVKNGGSRFFFGLMVIPCVILCFISVVSFSTFAAENNKIKSKVRAGDSSGDYCILFAKNEGESKEGGTTYQDIILGEDGPCSFAIWGQVTVCFASILLGTLYTVKALVGVKVLSCFTLFETVLLIITGILDFVVAIVITAGLDTTCRSFRASGSLCGYTTLYVNHNHNDKIKFYPNINASKATAWIGTVILGILAILHLIMICAYFRKLGKREDPPPYEPMTTEDGDTEKTPAAV</sequence>
<keyword evidence="3 7" id="KW-1133">Transmembrane helix</keyword>
<keyword evidence="9" id="KW-1185">Reference proteome</keyword>
<dbReference type="EMBL" id="CASHTH010001462">
    <property type="protein sequence ID" value="CAI8015642.1"/>
    <property type="molecule type" value="Genomic_DNA"/>
</dbReference>
<gene>
    <name evidence="8" type="ORF">GBAR_LOCUS9649</name>
</gene>
<dbReference type="Proteomes" id="UP001174909">
    <property type="component" value="Unassembled WGS sequence"/>
</dbReference>
<feature type="transmembrane region" description="Helical" evidence="7">
    <location>
        <begin position="9"/>
        <end position="34"/>
    </location>
</feature>
<evidence type="ECO:0000256" key="5">
    <source>
        <dbReference type="ARBA" id="ARBA00093776"/>
    </source>
</evidence>
<keyword evidence="2 7" id="KW-0812">Transmembrane</keyword>
<evidence type="ECO:0000256" key="1">
    <source>
        <dbReference type="ARBA" id="ARBA00004141"/>
    </source>
</evidence>
<proteinExistence type="inferred from homology"/>
<feature type="region of interest" description="Disordered" evidence="6">
    <location>
        <begin position="214"/>
        <end position="235"/>
    </location>
</feature>
<feature type="transmembrane region" description="Helical" evidence="7">
    <location>
        <begin position="116"/>
        <end position="142"/>
    </location>
</feature>
<feature type="transmembrane region" description="Helical" evidence="7">
    <location>
        <begin position="182"/>
        <end position="206"/>
    </location>
</feature>
<dbReference type="InterPro" id="IPR059010">
    <property type="entry name" value="TMEM179-179B"/>
</dbReference>
<evidence type="ECO:0000313" key="8">
    <source>
        <dbReference type="EMBL" id="CAI8015642.1"/>
    </source>
</evidence>
<evidence type="ECO:0000256" key="6">
    <source>
        <dbReference type="SAM" id="MobiDB-lite"/>
    </source>
</evidence>
<comment type="subcellular location">
    <subcellularLocation>
        <location evidence="1">Membrane</location>
        <topology evidence="1">Multi-pass membrane protein</topology>
    </subcellularLocation>
</comment>
<evidence type="ECO:0000256" key="3">
    <source>
        <dbReference type="ARBA" id="ARBA00022989"/>
    </source>
</evidence>
<feature type="transmembrane region" description="Helical" evidence="7">
    <location>
        <begin position="83"/>
        <end position="104"/>
    </location>
</feature>
<organism evidence="8 9">
    <name type="scientific">Geodia barretti</name>
    <name type="common">Barrett's horny sponge</name>
    <dbReference type="NCBI Taxonomy" id="519541"/>
    <lineage>
        <taxon>Eukaryota</taxon>
        <taxon>Metazoa</taxon>
        <taxon>Porifera</taxon>
        <taxon>Demospongiae</taxon>
        <taxon>Heteroscleromorpha</taxon>
        <taxon>Tetractinellida</taxon>
        <taxon>Astrophorina</taxon>
        <taxon>Geodiidae</taxon>
        <taxon>Geodia</taxon>
    </lineage>
</organism>
<accession>A0AA35WJ33</accession>
<comment type="caution">
    <text evidence="8">The sequence shown here is derived from an EMBL/GenBank/DDBJ whole genome shotgun (WGS) entry which is preliminary data.</text>
</comment>